<dbReference type="CDD" id="cd16377">
    <property type="entry name" value="23S_rRNA_IVP_like"/>
    <property type="match status" value="1"/>
</dbReference>
<dbReference type="Gene3D" id="1.20.1440.60">
    <property type="entry name" value="23S rRNA-intervening sequence"/>
    <property type="match status" value="1"/>
</dbReference>
<dbReference type="PANTHER" id="PTHR38471">
    <property type="entry name" value="FOUR HELIX BUNDLE PROTEIN"/>
    <property type="match status" value="1"/>
</dbReference>
<evidence type="ECO:0000313" key="2">
    <source>
        <dbReference type="Proteomes" id="UP001155182"/>
    </source>
</evidence>
<name>A0A9X2JDV0_9SPHI</name>
<dbReference type="PANTHER" id="PTHR38471:SF2">
    <property type="entry name" value="FOUR HELIX BUNDLE PROTEIN"/>
    <property type="match status" value="1"/>
</dbReference>
<dbReference type="EMBL" id="JAMWYS010000009">
    <property type="protein sequence ID" value="MCO4291746.1"/>
    <property type="molecule type" value="Genomic_DNA"/>
</dbReference>
<evidence type="ECO:0000313" key="1">
    <source>
        <dbReference type="EMBL" id="MCO4291746.1"/>
    </source>
</evidence>
<dbReference type="NCBIfam" id="TIGR02436">
    <property type="entry name" value="four helix bundle protein"/>
    <property type="match status" value="1"/>
</dbReference>
<dbReference type="Proteomes" id="UP001155182">
    <property type="component" value="Unassembled WGS sequence"/>
</dbReference>
<dbReference type="InterPro" id="IPR012657">
    <property type="entry name" value="23S_rRNA-intervening_sequence"/>
</dbReference>
<sequence length="125" mass="14742">MTSFEDLEAWKFAREFRKEISELTKLFPSEEKYRLTDQILRSSRSISNNIAEGFGRFHFQENIQFCRQARGSLTETNDHLYIAFDEKYISKEQLDLLLEKSTVCLKVLNGYIAYLKNAKEKTKSI</sequence>
<dbReference type="AlphaFoldDB" id="A0A9X2JDV0"/>
<dbReference type="InterPro" id="IPR036583">
    <property type="entry name" value="23S_rRNA_IVS_sf"/>
</dbReference>
<reference evidence="1" key="1">
    <citation type="submission" date="2022-06" db="EMBL/GenBank/DDBJ databases">
        <title>Solitalea sp. MAHUQ-68 isolated from rhizospheric soil.</title>
        <authorList>
            <person name="Huq M.A."/>
        </authorList>
    </citation>
    <scope>NUCLEOTIDE SEQUENCE</scope>
    <source>
        <strain evidence="1">MAHUQ-68</strain>
    </source>
</reference>
<keyword evidence="2" id="KW-1185">Reference proteome</keyword>
<proteinExistence type="predicted"/>
<gene>
    <name evidence="1" type="ORF">NF867_02585</name>
</gene>
<organism evidence="1 2">
    <name type="scientific">Solitalea agri</name>
    <dbReference type="NCBI Taxonomy" id="2953739"/>
    <lineage>
        <taxon>Bacteria</taxon>
        <taxon>Pseudomonadati</taxon>
        <taxon>Bacteroidota</taxon>
        <taxon>Sphingobacteriia</taxon>
        <taxon>Sphingobacteriales</taxon>
        <taxon>Sphingobacteriaceae</taxon>
        <taxon>Solitalea</taxon>
    </lineage>
</organism>
<dbReference type="RefSeq" id="WP_252585983.1">
    <property type="nucleotide sequence ID" value="NZ_JAMWYS010000009.1"/>
</dbReference>
<protein>
    <submittedName>
        <fullName evidence="1">Four helix bundle protein</fullName>
    </submittedName>
</protein>
<comment type="caution">
    <text evidence="1">The sequence shown here is derived from an EMBL/GenBank/DDBJ whole genome shotgun (WGS) entry which is preliminary data.</text>
</comment>
<dbReference type="SUPFAM" id="SSF158446">
    <property type="entry name" value="IVS-encoded protein-like"/>
    <property type="match status" value="1"/>
</dbReference>
<accession>A0A9X2JDV0</accession>
<dbReference type="Pfam" id="PF05635">
    <property type="entry name" value="23S_rRNA_IVP"/>
    <property type="match status" value="1"/>
</dbReference>